<dbReference type="GO" id="GO:0044780">
    <property type="term" value="P:bacterial-type flagellum assembly"/>
    <property type="evidence" value="ECO:0007669"/>
    <property type="project" value="InterPro"/>
</dbReference>
<keyword evidence="4" id="KW-0969">Cilium</keyword>
<dbReference type="EMBL" id="MKJU01000025">
    <property type="protein sequence ID" value="OHU90975.1"/>
    <property type="molecule type" value="Genomic_DNA"/>
</dbReference>
<dbReference type="OrthoDB" id="6313931at2"/>
<evidence type="ECO:0000313" key="4">
    <source>
        <dbReference type="EMBL" id="OHU90975.1"/>
    </source>
</evidence>
<comment type="function">
    <text evidence="1">Required for the efficient initiation of filament assembly.</text>
</comment>
<evidence type="ECO:0000256" key="1">
    <source>
        <dbReference type="ARBA" id="ARBA00002397"/>
    </source>
</evidence>
<reference evidence="4 5" key="1">
    <citation type="submission" date="2016-09" db="EMBL/GenBank/DDBJ databases">
        <title>Pseudoalteromonas amylolytica sp. nov., isolated from the surface seawater.</title>
        <authorList>
            <person name="Wu Y.-H."/>
            <person name="Cheng H."/>
            <person name="Jin X.-B."/>
            <person name="Wang C.-S."/>
            <person name="Xu X.-W."/>
        </authorList>
    </citation>
    <scope>NUCLEOTIDE SEQUENCE [LARGE SCALE GENOMIC DNA]</scope>
    <source>
        <strain evidence="4 5">JW1</strain>
    </source>
</reference>
<dbReference type="Proteomes" id="UP000179786">
    <property type="component" value="Unassembled WGS sequence"/>
</dbReference>
<dbReference type="STRING" id="1859457.BET10_08865"/>
<dbReference type="SUPFAM" id="SSF140566">
    <property type="entry name" value="FlgN-like"/>
    <property type="match status" value="1"/>
</dbReference>
<name>A0A1S1MQE6_9GAMM</name>
<comment type="similarity">
    <text evidence="2">Belongs to the FlgN family.</text>
</comment>
<evidence type="ECO:0000256" key="3">
    <source>
        <dbReference type="ARBA" id="ARBA00022795"/>
    </source>
</evidence>
<dbReference type="Gene3D" id="1.20.58.300">
    <property type="entry name" value="FlgN-like"/>
    <property type="match status" value="1"/>
</dbReference>
<keyword evidence="5" id="KW-1185">Reference proteome</keyword>
<keyword evidence="4" id="KW-0966">Cell projection</keyword>
<dbReference type="Pfam" id="PF05130">
    <property type="entry name" value="FlgN"/>
    <property type="match status" value="1"/>
</dbReference>
<comment type="caution">
    <text evidence="4">The sequence shown here is derived from an EMBL/GenBank/DDBJ whole genome shotgun (WGS) entry which is preliminary data.</text>
</comment>
<dbReference type="InterPro" id="IPR007809">
    <property type="entry name" value="FlgN-like"/>
</dbReference>
<keyword evidence="4" id="KW-0282">Flagellum</keyword>
<protein>
    <submittedName>
        <fullName evidence="4">Flagellar biogenesis protein</fullName>
    </submittedName>
</protein>
<gene>
    <name evidence="4" type="ORF">BET10_08865</name>
</gene>
<dbReference type="InterPro" id="IPR036679">
    <property type="entry name" value="FlgN-like_sf"/>
</dbReference>
<accession>A0A1S1MQE6</accession>
<sequence length="142" mass="15741">MDDQLSLCIHKLEKQLTHLTTLTQLLDSELDALAAKKGDGLKGLAKEKLQLLNTIQKVDKELSGFDKSLFQQQEAKDYASKIDALLRECKHKNEVNAHAAHLAHLSVRELKDILIGVPSSVTYSQDGAVVSRNNELVKNLKA</sequence>
<proteinExistence type="inferred from homology"/>
<dbReference type="AlphaFoldDB" id="A0A1S1MQE6"/>
<evidence type="ECO:0000256" key="2">
    <source>
        <dbReference type="ARBA" id="ARBA00007703"/>
    </source>
</evidence>
<dbReference type="RefSeq" id="WP_070984400.1">
    <property type="nucleotide sequence ID" value="NZ_MKJU01000025.1"/>
</dbReference>
<keyword evidence="3" id="KW-1005">Bacterial flagellum biogenesis</keyword>
<evidence type="ECO:0000313" key="5">
    <source>
        <dbReference type="Proteomes" id="UP000179786"/>
    </source>
</evidence>
<organism evidence="4 5">
    <name type="scientific">Pseudoalteromonas amylolytica</name>
    <dbReference type="NCBI Taxonomy" id="1859457"/>
    <lineage>
        <taxon>Bacteria</taxon>
        <taxon>Pseudomonadati</taxon>
        <taxon>Pseudomonadota</taxon>
        <taxon>Gammaproteobacteria</taxon>
        <taxon>Alteromonadales</taxon>
        <taxon>Pseudoalteromonadaceae</taxon>
        <taxon>Pseudoalteromonas</taxon>
    </lineage>
</organism>